<dbReference type="SUPFAM" id="SSF52047">
    <property type="entry name" value="RNI-like"/>
    <property type="match status" value="1"/>
</dbReference>
<dbReference type="EMBL" id="OZ023704">
    <property type="protein sequence ID" value="CAK9873325.1"/>
    <property type="molecule type" value="Genomic_DNA"/>
</dbReference>
<gene>
    <name evidence="1" type="ORF">CSSPJE1EN2_LOCUS15886</name>
</gene>
<proteinExistence type="predicted"/>
<accession>A0ABP1BEN2</accession>
<dbReference type="InterPro" id="IPR001611">
    <property type="entry name" value="Leu-rich_rpt"/>
</dbReference>
<organism evidence="1 2">
    <name type="scientific">Sphagnum jensenii</name>
    <dbReference type="NCBI Taxonomy" id="128206"/>
    <lineage>
        <taxon>Eukaryota</taxon>
        <taxon>Viridiplantae</taxon>
        <taxon>Streptophyta</taxon>
        <taxon>Embryophyta</taxon>
        <taxon>Bryophyta</taxon>
        <taxon>Sphagnophytina</taxon>
        <taxon>Sphagnopsida</taxon>
        <taxon>Sphagnales</taxon>
        <taxon>Sphagnaceae</taxon>
        <taxon>Sphagnum</taxon>
    </lineage>
</organism>
<protein>
    <submittedName>
        <fullName evidence="1">Uncharacterized protein</fullName>
    </submittedName>
</protein>
<evidence type="ECO:0000313" key="1">
    <source>
        <dbReference type="EMBL" id="CAK9873325.1"/>
    </source>
</evidence>
<keyword evidence="2" id="KW-1185">Reference proteome</keyword>
<dbReference type="Pfam" id="PF13516">
    <property type="entry name" value="LRR_6"/>
    <property type="match status" value="2"/>
</dbReference>
<evidence type="ECO:0000313" key="2">
    <source>
        <dbReference type="Proteomes" id="UP001497522"/>
    </source>
</evidence>
<dbReference type="Gene3D" id="3.80.10.10">
    <property type="entry name" value="Ribonuclease Inhibitor"/>
    <property type="match status" value="1"/>
</dbReference>
<dbReference type="Proteomes" id="UP001497522">
    <property type="component" value="Chromosome 3"/>
</dbReference>
<reference evidence="1" key="1">
    <citation type="submission" date="2024-03" db="EMBL/GenBank/DDBJ databases">
        <authorList>
            <consortium name="ELIXIR-Norway"/>
            <consortium name="Elixir Norway"/>
        </authorList>
    </citation>
    <scope>NUCLEOTIDE SEQUENCE</scope>
</reference>
<name>A0ABP1BEN2_9BRYO</name>
<dbReference type="InterPro" id="IPR032675">
    <property type="entry name" value="LRR_dom_sf"/>
</dbReference>
<sequence>MKITSADIEYINFDSDEIIAHGLNIFNCLQSNQTLEDLDIDVYDFVPLPVDSRKPLSLNKDGFGFALGDMLYSNKSLRKLRLSGCGEVGSEIGAEIARGLCNNATLQELNLGGNDLLAEGLRKLARGSIYSKCCWKQVQHLSELPEIELVCERKRSSGSAGQHAAAEHLPYVFGFLLGQCIESSQCECPTQCFKNEFRHQISQLGTLQWRAW</sequence>